<evidence type="ECO:0000256" key="3">
    <source>
        <dbReference type="ARBA" id="ARBA00013254"/>
    </source>
</evidence>
<comment type="catalytic activity">
    <reaction evidence="1">
        <text>Hydrolyzes glycerol monoesters of long-chain fatty acids.</text>
        <dbReference type="EC" id="3.1.1.23"/>
    </reaction>
</comment>
<dbReference type="PRINTS" id="PR00111">
    <property type="entry name" value="ABHYDROLASE"/>
</dbReference>
<proteinExistence type="inferred from homology"/>
<dbReference type="InterPro" id="IPR022742">
    <property type="entry name" value="Hydrolase_4"/>
</dbReference>
<organism evidence="6 7">
    <name type="scientific">Speluncibacter jeojiensis</name>
    <dbReference type="NCBI Taxonomy" id="2710754"/>
    <lineage>
        <taxon>Bacteria</taxon>
        <taxon>Bacillati</taxon>
        <taxon>Actinomycetota</taxon>
        <taxon>Actinomycetes</taxon>
        <taxon>Mycobacteriales</taxon>
        <taxon>Speluncibacteraceae</taxon>
        <taxon>Speluncibacter</taxon>
    </lineage>
</organism>
<dbReference type="InterPro" id="IPR029058">
    <property type="entry name" value="AB_hydrolase_fold"/>
</dbReference>
<dbReference type="AlphaFoldDB" id="A0A9X4LVM6"/>
<dbReference type="GO" id="GO:0047372">
    <property type="term" value="F:monoacylglycerol lipase activity"/>
    <property type="evidence" value="ECO:0007669"/>
    <property type="project" value="UniProtKB-EC"/>
</dbReference>
<dbReference type="Gene3D" id="3.40.50.1820">
    <property type="entry name" value="alpha/beta hydrolase"/>
    <property type="match status" value="1"/>
</dbReference>
<comment type="caution">
    <text evidence="6">The sequence shown here is derived from an EMBL/GenBank/DDBJ whole genome shotgun (WGS) entry which is preliminary data.</text>
</comment>
<reference evidence="6" key="1">
    <citation type="submission" date="2022-08" db="EMBL/GenBank/DDBJ databases">
        <title>Genome analysis of Corynebacteriales strain.</title>
        <authorList>
            <person name="Lee S.D."/>
        </authorList>
    </citation>
    <scope>NUCLEOTIDE SEQUENCE</scope>
    <source>
        <strain evidence="6">D3-21</strain>
    </source>
</reference>
<gene>
    <name evidence="6" type="ORF">NVS88_00945</name>
</gene>
<dbReference type="InterPro" id="IPR051044">
    <property type="entry name" value="MAG_DAG_Lipase"/>
</dbReference>
<dbReference type="InterPro" id="IPR000073">
    <property type="entry name" value="AB_hydrolase_1"/>
</dbReference>
<keyword evidence="7" id="KW-1185">Reference proteome</keyword>
<evidence type="ECO:0000259" key="5">
    <source>
        <dbReference type="Pfam" id="PF12146"/>
    </source>
</evidence>
<dbReference type="PANTHER" id="PTHR11614">
    <property type="entry name" value="PHOSPHOLIPASE-RELATED"/>
    <property type="match status" value="1"/>
</dbReference>
<dbReference type="EC" id="3.1.1.23" evidence="3"/>
<dbReference type="Pfam" id="PF12146">
    <property type="entry name" value="Hydrolase_4"/>
    <property type="match status" value="1"/>
</dbReference>
<evidence type="ECO:0000256" key="1">
    <source>
        <dbReference type="ARBA" id="ARBA00001613"/>
    </source>
</evidence>
<evidence type="ECO:0000256" key="4">
    <source>
        <dbReference type="ARBA" id="ARBA00071261"/>
    </source>
</evidence>
<dbReference type="Proteomes" id="UP001152755">
    <property type="component" value="Unassembled WGS sequence"/>
</dbReference>
<comment type="similarity">
    <text evidence="2">Belongs to the AB hydrolase superfamily.</text>
</comment>
<feature type="domain" description="Serine aminopeptidase S33" evidence="5">
    <location>
        <begin position="29"/>
        <end position="263"/>
    </location>
</feature>
<dbReference type="EMBL" id="JANRHA010000001">
    <property type="protein sequence ID" value="MDG3013123.1"/>
    <property type="molecule type" value="Genomic_DNA"/>
</dbReference>
<sequence>MTGTPTRTEGTLAGVGGMRLHWQQWTPPSPRGSVVLVHGMGEHIGRYDEVVAALTEHALVVTAADHRGHGRSDGRRAYIDRMDNLVADLGTVVDLAASAHPGLPLFLLGHSLGGLVATLYAVDHQDRLAGLMLSGPLAALEAANPVTRAVARVLSATAPTLPLVGVDSDQLSHDPAVGPDYRDDPLVYSGKLPARTVGELAAGVSEVQARASTLTIPLLVLHGRQDAIVPPVGSAELHAKARSSDKRRIVYDGMYHEIFNEVDRSRVIADVTDWLDAHLGKATAGEQGVS</sequence>
<evidence type="ECO:0000313" key="6">
    <source>
        <dbReference type="EMBL" id="MDG3013123.1"/>
    </source>
</evidence>
<name>A0A9X4LVM6_9ACTN</name>
<evidence type="ECO:0000313" key="7">
    <source>
        <dbReference type="Proteomes" id="UP001152755"/>
    </source>
</evidence>
<evidence type="ECO:0000256" key="2">
    <source>
        <dbReference type="ARBA" id="ARBA00008645"/>
    </source>
</evidence>
<protein>
    <recommendedName>
        <fullName evidence="4">Monoacylglycerol lipase</fullName>
        <ecNumber evidence="3">3.1.1.23</ecNumber>
    </recommendedName>
</protein>
<dbReference type="SUPFAM" id="SSF53474">
    <property type="entry name" value="alpha/beta-Hydrolases"/>
    <property type="match status" value="1"/>
</dbReference>
<dbReference type="RefSeq" id="WP_332518934.1">
    <property type="nucleotide sequence ID" value="NZ_JANRHA010000001.1"/>
</dbReference>
<dbReference type="FunFam" id="3.40.50.1820:FF:000117">
    <property type="entry name" value="Monoglyceride lipase, putative"/>
    <property type="match status" value="1"/>
</dbReference>
<accession>A0A9X4LVM6</accession>